<keyword evidence="2 5" id="KW-0479">Metal-binding</keyword>
<dbReference type="SUPFAM" id="SSF51621">
    <property type="entry name" value="Phosphoenolpyruvate/pyruvate domain"/>
    <property type="match status" value="1"/>
</dbReference>
<dbReference type="InterPro" id="IPR011206">
    <property type="entry name" value="Citrate_lyase_beta/mcl1/mcl2"/>
</dbReference>
<dbReference type="AlphaFoldDB" id="A0A846Y0K4"/>
<evidence type="ECO:0000256" key="5">
    <source>
        <dbReference type="PIRSR" id="PIRSR015582-2"/>
    </source>
</evidence>
<protein>
    <submittedName>
        <fullName evidence="8">CoA ester lyase</fullName>
    </submittedName>
</protein>
<dbReference type="InterPro" id="IPR015813">
    <property type="entry name" value="Pyrv/PenolPyrv_kinase-like_dom"/>
</dbReference>
<dbReference type="InterPro" id="IPR040442">
    <property type="entry name" value="Pyrv_kinase-like_dom_sf"/>
</dbReference>
<dbReference type="EMBL" id="JAAXOP010000007">
    <property type="protein sequence ID" value="NKY51540.1"/>
    <property type="molecule type" value="Genomic_DNA"/>
</dbReference>
<dbReference type="PANTHER" id="PTHR32308:SF0">
    <property type="entry name" value="HPCH_HPAI ALDOLASE_CITRATE LYASE DOMAIN-CONTAINING PROTEIN"/>
    <property type="match status" value="1"/>
</dbReference>
<dbReference type="PIRSF" id="PIRSF015582">
    <property type="entry name" value="Cit_lyase_B"/>
    <property type="match status" value="1"/>
</dbReference>
<accession>A0A846Y0K4</accession>
<evidence type="ECO:0000256" key="2">
    <source>
        <dbReference type="ARBA" id="ARBA00022723"/>
    </source>
</evidence>
<dbReference type="Pfam" id="PF03328">
    <property type="entry name" value="HpcH_HpaI"/>
    <property type="match status" value="1"/>
</dbReference>
<dbReference type="PANTHER" id="PTHR32308">
    <property type="entry name" value="LYASE BETA SUBUNIT, PUTATIVE (AFU_ORTHOLOGUE AFUA_4G13030)-RELATED"/>
    <property type="match status" value="1"/>
</dbReference>
<dbReference type="Gene3D" id="3.20.20.60">
    <property type="entry name" value="Phosphoenolpyruvate-binding domains"/>
    <property type="match status" value="1"/>
</dbReference>
<gene>
    <name evidence="8" type="ORF">HGA08_15045</name>
</gene>
<evidence type="ECO:0000256" key="4">
    <source>
        <dbReference type="PIRSR" id="PIRSR015582-1"/>
    </source>
</evidence>
<evidence type="ECO:0000256" key="6">
    <source>
        <dbReference type="SAM" id="MobiDB-lite"/>
    </source>
</evidence>
<evidence type="ECO:0000256" key="3">
    <source>
        <dbReference type="ARBA" id="ARBA00022842"/>
    </source>
</evidence>
<organism evidence="8 9">
    <name type="scientific">Nocardia vermiculata</name>
    <dbReference type="NCBI Taxonomy" id="257274"/>
    <lineage>
        <taxon>Bacteria</taxon>
        <taxon>Bacillati</taxon>
        <taxon>Actinomycetota</taxon>
        <taxon>Actinomycetes</taxon>
        <taxon>Mycobacteriales</taxon>
        <taxon>Nocardiaceae</taxon>
        <taxon>Nocardia</taxon>
    </lineage>
</organism>
<feature type="region of interest" description="Disordered" evidence="6">
    <location>
        <begin position="1"/>
        <end position="20"/>
    </location>
</feature>
<comment type="cofactor">
    <cofactor evidence="1">
        <name>Mg(2+)</name>
        <dbReference type="ChEBI" id="CHEBI:18420"/>
    </cofactor>
</comment>
<dbReference type="GO" id="GO:0016829">
    <property type="term" value="F:lyase activity"/>
    <property type="evidence" value="ECO:0007669"/>
    <property type="project" value="UniProtKB-KW"/>
</dbReference>
<name>A0A846Y0K4_9NOCA</name>
<evidence type="ECO:0000259" key="7">
    <source>
        <dbReference type="Pfam" id="PF03328"/>
    </source>
</evidence>
<feature type="domain" description="HpcH/HpaI aldolase/citrate lyase" evidence="7">
    <location>
        <begin position="7"/>
        <end position="220"/>
    </location>
</feature>
<dbReference type="InterPro" id="IPR005000">
    <property type="entry name" value="Aldolase/citrate-lyase_domain"/>
</dbReference>
<keyword evidence="8" id="KW-0456">Lyase</keyword>
<feature type="binding site" evidence="5">
    <location>
        <position position="126"/>
    </location>
    <ligand>
        <name>Mg(2+)</name>
        <dbReference type="ChEBI" id="CHEBI:18420"/>
    </ligand>
</feature>
<feature type="binding site" evidence="4">
    <location>
        <position position="67"/>
    </location>
    <ligand>
        <name>substrate</name>
    </ligand>
</feature>
<keyword evidence="9" id="KW-1185">Reference proteome</keyword>
<reference evidence="8 9" key="1">
    <citation type="submission" date="2020-04" db="EMBL/GenBank/DDBJ databases">
        <title>MicrobeNet Type strains.</title>
        <authorList>
            <person name="Nicholson A.C."/>
        </authorList>
    </citation>
    <scope>NUCLEOTIDE SEQUENCE [LARGE SCALE GENOMIC DNA]</scope>
    <source>
        <strain evidence="8 9">JCM 12354</strain>
    </source>
</reference>
<dbReference type="GO" id="GO:0006107">
    <property type="term" value="P:oxaloacetate metabolic process"/>
    <property type="evidence" value="ECO:0007669"/>
    <property type="project" value="TreeGrafter"/>
</dbReference>
<evidence type="ECO:0000313" key="8">
    <source>
        <dbReference type="EMBL" id="NKY51540.1"/>
    </source>
</evidence>
<dbReference type="GO" id="GO:0000287">
    <property type="term" value="F:magnesium ion binding"/>
    <property type="evidence" value="ECO:0007669"/>
    <property type="project" value="TreeGrafter"/>
</dbReference>
<keyword evidence="3 5" id="KW-0460">Magnesium</keyword>
<feature type="binding site" evidence="5">
    <location>
        <position position="152"/>
    </location>
    <ligand>
        <name>Mg(2+)</name>
        <dbReference type="ChEBI" id="CHEBI:18420"/>
    </ligand>
</feature>
<feature type="binding site" evidence="4">
    <location>
        <position position="126"/>
    </location>
    <ligand>
        <name>substrate</name>
    </ligand>
</feature>
<evidence type="ECO:0000313" key="9">
    <source>
        <dbReference type="Proteomes" id="UP000565711"/>
    </source>
</evidence>
<comment type="caution">
    <text evidence="8">The sequence shown here is derived from an EMBL/GenBank/DDBJ whole genome shotgun (WGS) entry which is preliminary data.</text>
</comment>
<proteinExistence type="predicted"/>
<dbReference type="RefSeq" id="WP_067874762.1">
    <property type="nucleotide sequence ID" value="NZ_JAAXOP010000007.1"/>
</dbReference>
<sequence>MIATRRRTTLVAPGSDERTARKALGSHADEVVLDLEDAVTAARKDEARRLVVELAREYGARRAVSVRINGPNTPWFGPDLSVLGRAADFLASLVIPKVENAAELEEIDRILHRGGDSAVRVQALVETPCGVRNVDAIAAGPRLEAMVIGYADLGAALGRSQVTRPEQWLYVQDRVLHAAREAGVQAIDGPFLDLVDMGAFRRAAQWAADLGFDGKWVVHPVHIDPALEIFTPSGEDADFARRVLAALEAAEERGAGAVQLDGRMLDEAVAVAARRIVARIGAR</sequence>
<dbReference type="Proteomes" id="UP000565711">
    <property type="component" value="Unassembled WGS sequence"/>
</dbReference>
<evidence type="ECO:0000256" key="1">
    <source>
        <dbReference type="ARBA" id="ARBA00001946"/>
    </source>
</evidence>